<feature type="non-terminal residue" evidence="2">
    <location>
        <position position="236"/>
    </location>
</feature>
<dbReference type="Proteomes" id="UP000593560">
    <property type="component" value="Unassembled WGS sequence"/>
</dbReference>
<keyword evidence="3" id="KW-1185">Reference proteome</keyword>
<evidence type="ECO:0000313" key="3">
    <source>
        <dbReference type="Proteomes" id="UP000593560"/>
    </source>
</evidence>
<dbReference type="OrthoDB" id="992137at2759"/>
<proteinExistence type="predicted"/>
<evidence type="ECO:0000259" key="1">
    <source>
        <dbReference type="Pfam" id="PF13966"/>
    </source>
</evidence>
<sequence>GIDTVDGHNRLNNGELQLVSDLIDNTNRKWRSDLILKFGKENYPASIQKLWSLQLPSKIAITIWQISWDFIPNLANLRYKKVILNDRCPRCCSWAEDSLHIFRECPTTTEEWLTWVFKRGNDAQYRLFCYALWLIWFSRNQFIHEGKNTSRVVLAQNIQRHMAEYEGMKAIKILANMNRNYRIQKDIPRVTIHFDAAFDSRNFKSAAGLVGWNLRGELLVLKTIIHNNISSPFAAE</sequence>
<dbReference type="AlphaFoldDB" id="A0A7J9I987"/>
<comment type="caution">
    <text evidence="2">The sequence shown here is derived from an EMBL/GenBank/DDBJ whole genome shotgun (WGS) entry which is preliminary data.</text>
</comment>
<dbReference type="InterPro" id="IPR026960">
    <property type="entry name" value="RVT-Znf"/>
</dbReference>
<protein>
    <recommendedName>
        <fullName evidence="1">Reverse transcriptase zinc-binding domain-containing protein</fullName>
    </recommendedName>
</protein>
<reference evidence="2 3" key="1">
    <citation type="journal article" date="2019" name="Genome Biol. Evol.">
        <title>Insights into the evolution of the New World diploid cottons (Gossypium, subgenus Houzingenia) based on genome sequencing.</title>
        <authorList>
            <person name="Grover C.E."/>
            <person name="Arick M.A. 2nd"/>
            <person name="Thrash A."/>
            <person name="Conover J.L."/>
            <person name="Sanders W.S."/>
            <person name="Peterson D.G."/>
            <person name="Frelichowski J.E."/>
            <person name="Scheffler J.A."/>
            <person name="Scheffler B.E."/>
            <person name="Wendel J.F."/>
        </authorList>
    </citation>
    <scope>NUCLEOTIDE SEQUENCE [LARGE SCALE GENOMIC DNA]</scope>
    <source>
        <strain evidence="2">0</strain>
        <tissue evidence="2">Leaf</tissue>
    </source>
</reference>
<feature type="non-terminal residue" evidence="2">
    <location>
        <position position="1"/>
    </location>
</feature>
<dbReference type="EMBL" id="JABFAD010221877">
    <property type="protein sequence ID" value="MBA0818184.1"/>
    <property type="molecule type" value="Genomic_DNA"/>
</dbReference>
<name>A0A7J9I987_9ROSI</name>
<dbReference type="Pfam" id="PF13966">
    <property type="entry name" value="zf-RVT"/>
    <property type="match status" value="1"/>
</dbReference>
<gene>
    <name evidence="2" type="ORF">Gohar_003652</name>
</gene>
<feature type="domain" description="Reverse transcriptase zinc-binding" evidence="1">
    <location>
        <begin position="42"/>
        <end position="112"/>
    </location>
</feature>
<accession>A0A7J9I987</accession>
<organism evidence="2 3">
    <name type="scientific">Gossypium harknessii</name>
    <dbReference type="NCBI Taxonomy" id="34285"/>
    <lineage>
        <taxon>Eukaryota</taxon>
        <taxon>Viridiplantae</taxon>
        <taxon>Streptophyta</taxon>
        <taxon>Embryophyta</taxon>
        <taxon>Tracheophyta</taxon>
        <taxon>Spermatophyta</taxon>
        <taxon>Magnoliopsida</taxon>
        <taxon>eudicotyledons</taxon>
        <taxon>Gunneridae</taxon>
        <taxon>Pentapetalae</taxon>
        <taxon>rosids</taxon>
        <taxon>malvids</taxon>
        <taxon>Malvales</taxon>
        <taxon>Malvaceae</taxon>
        <taxon>Malvoideae</taxon>
        <taxon>Gossypium</taxon>
    </lineage>
</organism>
<evidence type="ECO:0000313" key="2">
    <source>
        <dbReference type="EMBL" id="MBA0818184.1"/>
    </source>
</evidence>